<dbReference type="EMBL" id="AP022587">
    <property type="protein sequence ID" value="BBY22839.1"/>
    <property type="molecule type" value="Genomic_DNA"/>
</dbReference>
<evidence type="ECO:0000313" key="2">
    <source>
        <dbReference type="Proteomes" id="UP000467130"/>
    </source>
</evidence>
<gene>
    <name evidence="1" type="ORF">MSTO_30440</name>
</gene>
<evidence type="ECO:0000313" key="1">
    <source>
        <dbReference type="EMBL" id="BBY22839.1"/>
    </source>
</evidence>
<accession>A0A7I7Q982</accession>
<dbReference type="Gene3D" id="2.60.120.600">
    <property type="entry name" value="Domain of unknown function DUF1214, C-terminal domain"/>
    <property type="match status" value="1"/>
</dbReference>
<protein>
    <recommendedName>
        <fullName evidence="3">DUF1214 domain-containing protein</fullName>
    </recommendedName>
</protein>
<evidence type="ECO:0008006" key="3">
    <source>
        <dbReference type="Google" id="ProtNLM"/>
    </source>
</evidence>
<organism evidence="1 2">
    <name type="scientific">Mycobacterium stomatepiae</name>
    <dbReference type="NCBI Taxonomy" id="470076"/>
    <lineage>
        <taxon>Bacteria</taxon>
        <taxon>Bacillati</taxon>
        <taxon>Actinomycetota</taxon>
        <taxon>Actinomycetes</taxon>
        <taxon>Mycobacteriales</taxon>
        <taxon>Mycobacteriaceae</taxon>
        <taxon>Mycobacterium</taxon>
        <taxon>Mycobacterium simiae complex</taxon>
    </lineage>
</organism>
<keyword evidence="2" id="KW-1185">Reference proteome</keyword>
<dbReference type="AlphaFoldDB" id="A0A7I7Q982"/>
<dbReference type="Proteomes" id="UP000467130">
    <property type="component" value="Chromosome"/>
</dbReference>
<dbReference type="KEGG" id="msto:MSTO_30440"/>
<name>A0A7I7Q982_9MYCO</name>
<dbReference type="SUPFAM" id="SSF160935">
    <property type="entry name" value="VPA0735-like"/>
    <property type="match status" value="1"/>
</dbReference>
<reference evidence="1 2" key="1">
    <citation type="journal article" date="2019" name="Emerg. Microbes Infect.">
        <title>Comprehensive subspecies identification of 175 nontuberculous mycobacteria species based on 7547 genomic profiles.</title>
        <authorList>
            <person name="Matsumoto Y."/>
            <person name="Kinjo T."/>
            <person name="Motooka D."/>
            <person name="Nabeya D."/>
            <person name="Jung N."/>
            <person name="Uechi K."/>
            <person name="Horii T."/>
            <person name="Iida T."/>
            <person name="Fujita J."/>
            <person name="Nakamura S."/>
        </authorList>
    </citation>
    <scope>NUCLEOTIDE SEQUENCE [LARGE SCALE GENOMIC DNA]</scope>
    <source>
        <strain evidence="1 2">JCM 17783</strain>
    </source>
</reference>
<dbReference type="InterPro" id="IPR037049">
    <property type="entry name" value="DUF1214_C_sf"/>
</dbReference>
<proteinExistence type="predicted"/>
<sequence length="125" mass="13890">MPNSKAMFGAKDDSDPVRHLIGSAVAWGGNPEKDAIYFAYHPAKIDGAAKYRLTLGEVPVDGFWSVSVYNWSGSTARAKRSSMASGHFQRPNRFRDRVIVRKTPRVARPANPLYAPWLHEVNGGY</sequence>